<evidence type="ECO:0000313" key="2">
    <source>
        <dbReference type="EMBL" id="CAK6444117.1"/>
    </source>
</evidence>
<gene>
    <name evidence="2" type="ORF">MPIPNATIZW_LOCUS12423</name>
</gene>
<sequence length="108" mass="11265">MVTVAEAVPAIESRGGSSSASSRFPRELRLACPVTWLGRLPGARTPPRRYGFRAWGPGSRDQHTDAPLPAPTPGAAGRDSKWVFGGIGGILGPPLDGAKLAVSTVTCW</sequence>
<dbReference type="EMBL" id="OY882861">
    <property type="protein sequence ID" value="CAK6444117.1"/>
    <property type="molecule type" value="Genomic_DNA"/>
</dbReference>
<accession>A0ABP0A6S4</accession>
<protein>
    <submittedName>
        <fullName evidence="2">Uncharacterized protein</fullName>
    </submittedName>
</protein>
<name>A0ABP0A6S4_PIPNA</name>
<proteinExistence type="predicted"/>
<feature type="region of interest" description="Disordered" evidence="1">
    <location>
        <begin position="1"/>
        <end position="22"/>
    </location>
</feature>
<feature type="region of interest" description="Disordered" evidence="1">
    <location>
        <begin position="48"/>
        <end position="77"/>
    </location>
</feature>
<feature type="compositionally biased region" description="Low complexity" evidence="1">
    <location>
        <begin position="13"/>
        <end position="22"/>
    </location>
</feature>
<keyword evidence="3" id="KW-1185">Reference proteome</keyword>
<evidence type="ECO:0000313" key="3">
    <source>
        <dbReference type="Proteomes" id="UP001314169"/>
    </source>
</evidence>
<dbReference type="Proteomes" id="UP001314169">
    <property type="component" value="Chromosome 4"/>
</dbReference>
<evidence type="ECO:0000256" key="1">
    <source>
        <dbReference type="SAM" id="MobiDB-lite"/>
    </source>
</evidence>
<organism evidence="2 3">
    <name type="scientific">Pipistrellus nathusii</name>
    <name type="common">Nathusius' pipistrelle</name>
    <dbReference type="NCBI Taxonomy" id="59473"/>
    <lineage>
        <taxon>Eukaryota</taxon>
        <taxon>Metazoa</taxon>
        <taxon>Chordata</taxon>
        <taxon>Craniata</taxon>
        <taxon>Vertebrata</taxon>
        <taxon>Euteleostomi</taxon>
        <taxon>Mammalia</taxon>
        <taxon>Eutheria</taxon>
        <taxon>Laurasiatheria</taxon>
        <taxon>Chiroptera</taxon>
        <taxon>Yangochiroptera</taxon>
        <taxon>Vespertilionidae</taxon>
        <taxon>Pipistrellus</taxon>
    </lineage>
</organism>
<reference evidence="2" key="1">
    <citation type="submission" date="2023-12" db="EMBL/GenBank/DDBJ databases">
        <authorList>
            <person name="Brown T."/>
        </authorList>
    </citation>
    <scope>NUCLEOTIDE SEQUENCE</scope>
</reference>